<protein>
    <recommendedName>
        <fullName evidence="3">Phosphoglycerate mutase</fullName>
    </recommendedName>
</protein>
<dbReference type="PANTHER" id="PTHR48100:SF1">
    <property type="entry name" value="HISTIDINE PHOSPHATASE FAMILY PROTEIN-RELATED"/>
    <property type="match status" value="1"/>
</dbReference>
<proteinExistence type="predicted"/>
<evidence type="ECO:0008006" key="3">
    <source>
        <dbReference type="Google" id="ProtNLM"/>
    </source>
</evidence>
<dbReference type="CDD" id="cd07067">
    <property type="entry name" value="HP_PGM_like"/>
    <property type="match status" value="1"/>
</dbReference>
<dbReference type="SUPFAM" id="SSF53254">
    <property type="entry name" value="Phosphoglycerate mutase-like"/>
    <property type="match status" value="1"/>
</dbReference>
<dbReference type="EMBL" id="JAPQKO010000006">
    <property type="protein sequence ID" value="KAJ5155970.1"/>
    <property type="molecule type" value="Genomic_DNA"/>
</dbReference>
<dbReference type="OrthoDB" id="496981at2759"/>
<dbReference type="Proteomes" id="UP001146351">
    <property type="component" value="Unassembled WGS sequence"/>
</dbReference>
<dbReference type="SMART" id="SM00855">
    <property type="entry name" value="PGAM"/>
    <property type="match status" value="1"/>
</dbReference>
<dbReference type="GO" id="GO:0005737">
    <property type="term" value="C:cytoplasm"/>
    <property type="evidence" value="ECO:0007669"/>
    <property type="project" value="TreeGrafter"/>
</dbReference>
<organism evidence="1 2">
    <name type="scientific">Penicillium capsulatum</name>
    <dbReference type="NCBI Taxonomy" id="69766"/>
    <lineage>
        <taxon>Eukaryota</taxon>
        <taxon>Fungi</taxon>
        <taxon>Dikarya</taxon>
        <taxon>Ascomycota</taxon>
        <taxon>Pezizomycotina</taxon>
        <taxon>Eurotiomycetes</taxon>
        <taxon>Eurotiomycetidae</taxon>
        <taxon>Eurotiales</taxon>
        <taxon>Aspergillaceae</taxon>
        <taxon>Penicillium</taxon>
    </lineage>
</organism>
<name>A0A9W9HTP1_9EURO</name>
<comment type="caution">
    <text evidence="1">The sequence shown here is derived from an EMBL/GenBank/DDBJ whole genome shotgun (WGS) entry which is preliminary data.</text>
</comment>
<dbReference type="PANTHER" id="PTHR48100">
    <property type="entry name" value="BROAD-SPECIFICITY PHOSPHATASE YOR283W-RELATED"/>
    <property type="match status" value="1"/>
</dbReference>
<gene>
    <name evidence="1" type="ORF">N7492_008773</name>
</gene>
<dbReference type="Gene3D" id="3.40.50.1240">
    <property type="entry name" value="Phosphoglycerate mutase-like"/>
    <property type="match status" value="1"/>
</dbReference>
<accession>A0A9W9HTP1</accession>
<reference evidence="1" key="1">
    <citation type="submission" date="2022-11" db="EMBL/GenBank/DDBJ databases">
        <authorList>
            <person name="Petersen C."/>
        </authorList>
    </citation>
    <scope>NUCLEOTIDE SEQUENCE</scope>
    <source>
        <strain evidence="1">IBT 21917</strain>
    </source>
</reference>
<dbReference type="Pfam" id="PF00300">
    <property type="entry name" value="His_Phos_1"/>
    <property type="match status" value="1"/>
</dbReference>
<dbReference type="AlphaFoldDB" id="A0A9W9HTP1"/>
<keyword evidence="2" id="KW-1185">Reference proteome</keyword>
<reference evidence="1" key="2">
    <citation type="journal article" date="2023" name="IMA Fungus">
        <title>Comparative genomic study of the Penicillium genus elucidates a diverse pangenome and 15 lateral gene transfer events.</title>
        <authorList>
            <person name="Petersen C."/>
            <person name="Sorensen T."/>
            <person name="Nielsen M.R."/>
            <person name="Sondergaard T.E."/>
            <person name="Sorensen J.L."/>
            <person name="Fitzpatrick D.A."/>
            <person name="Frisvad J.C."/>
            <person name="Nielsen K.L."/>
        </authorList>
    </citation>
    <scope>NUCLEOTIDE SEQUENCE</scope>
    <source>
        <strain evidence="1">IBT 21917</strain>
    </source>
</reference>
<evidence type="ECO:0000313" key="2">
    <source>
        <dbReference type="Proteomes" id="UP001146351"/>
    </source>
</evidence>
<dbReference type="InterPro" id="IPR013078">
    <property type="entry name" value="His_Pase_superF_clade-1"/>
</dbReference>
<dbReference type="InterPro" id="IPR029033">
    <property type="entry name" value="His_PPase_superfam"/>
</dbReference>
<sequence>MGYQPKFKYRTLTGYFLQDEASTDPGTFDYVSLPKKAASNFGLIPREQEEPSDDTQWERLGKDIGQLQNTAETKYKLLFLGRHGEGVHNVAERRYGTKAWDGHWSLLDGDEHGSWVDATLTDLGISQAQAAHASWEKQIAERIPWPESYYVSPLRRCCQTAQITFEGLHTTETRIFRPMIKELLRETMGEHTCDRRSTLSEIAEENQKFSFEEGFVNEDVLWDTKTRESDQQRNERLTRFLDDIFTNDQNTSISLTTHSGAITSILEVIGHRKFPVATGGVLPVLVEANAIA</sequence>
<dbReference type="GO" id="GO:0016791">
    <property type="term" value="F:phosphatase activity"/>
    <property type="evidence" value="ECO:0007669"/>
    <property type="project" value="TreeGrafter"/>
</dbReference>
<evidence type="ECO:0000313" key="1">
    <source>
        <dbReference type="EMBL" id="KAJ5155970.1"/>
    </source>
</evidence>
<dbReference type="InterPro" id="IPR050275">
    <property type="entry name" value="PGM_Phosphatase"/>
</dbReference>